<evidence type="ECO:0000313" key="4">
    <source>
        <dbReference type="EMBL" id="CAG8812463.1"/>
    </source>
</evidence>
<evidence type="ECO:0000256" key="2">
    <source>
        <dbReference type="SAM" id="MobiDB-lite"/>
    </source>
</evidence>
<evidence type="ECO:0000259" key="3">
    <source>
        <dbReference type="Pfam" id="PF00076"/>
    </source>
</evidence>
<feature type="compositionally biased region" description="Basic residues" evidence="2">
    <location>
        <begin position="194"/>
        <end position="217"/>
    </location>
</feature>
<keyword evidence="1" id="KW-0694">RNA-binding</keyword>
<dbReference type="Gene3D" id="3.30.70.330">
    <property type="match status" value="1"/>
</dbReference>
<name>A0ABN7W2M1_GIGMA</name>
<organism evidence="4 5">
    <name type="scientific">Gigaspora margarita</name>
    <dbReference type="NCBI Taxonomy" id="4874"/>
    <lineage>
        <taxon>Eukaryota</taxon>
        <taxon>Fungi</taxon>
        <taxon>Fungi incertae sedis</taxon>
        <taxon>Mucoromycota</taxon>
        <taxon>Glomeromycotina</taxon>
        <taxon>Glomeromycetes</taxon>
        <taxon>Diversisporales</taxon>
        <taxon>Gigasporaceae</taxon>
        <taxon>Gigaspora</taxon>
    </lineage>
</organism>
<reference evidence="4 5" key="1">
    <citation type="submission" date="2021-06" db="EMBL/GenBank/DDBJ databases">
        <authorList>
            <person name="Kallberg Y."/>
            <person name="Tangrot J."/>
            <person name="Rosling A."/>
        </authorList>
    </citation>
    <scope>NUCLEOTIDE SEQUENCE [LARGE SCALE GENOMIC DNA]</scope>
    <source>
        <strain evidence="4 5">120-4 pot B 10/14</strain>
    </source>
</reference>
<sequence>MILSSRNCKNTHDKSFVEVVGAAIWLGQTLTQQVVVVHVVVRRAPYHVPEVVPTLIPPGAALVLIAGVDRVLCLTHVAVLVHRTLVEDVPYGSGRKMQVFISLFVKQRRRIWLELYISLLGQMNKGTAFIDYDTRAEAEKAISYMDGGQLDGAVLSCAFVPRRQPSPPPPRRRGGRYNSPPPPPRRFAASSYRARGRSPLRRYSRSRSRSPIRRRRSYSYSDYSSSRSRSRSPYYSRSRSRSYSIRSRSRSRSRSKSRGRY</sequence>
<dbReference type="Proteomes" id="UP000789901">
    <property type="component" value="Unassembled WGS sequence"/>
</dbReference>
<accession>A0ABN7W2M1</accession>
<evidence type="ECO:0000313" key="5">
    <source>
        <dbReference type="Proteomes" id="UP000789901"/>
    </source>
</evidence>
<protein>
    <submittedName>
        <fullName evidence="4">4774_t:CDS:1</fullName>
    </submittedName>
</protein>
<comment type="caution">
    <text evidence="4">The sequence shown here is derived from an EMBL/GenBank/DDBJ whole genome shotgun (WGS) entry which is preliminary data.</text>
</comment>
<evidence type="ECO:0000256" key="1">
    <source>
        <dbReference type="ARBA" id="ARBA00022884"/>
    </source>
</evidence>
<keyword evidence="5" id="KW-1185">Reference proteome</keyword>
<dbReference type="InterPro" id="IPR000504">
    <property type="entry name" value="RRM_dom"/>
</dbReference>
<dbReference type="EMBL" id="CAJVQB010028468">
    <property type="protein sequence ID" value="CAG8812463.1"/>
    <property type="molecule type" value="Genomic_DNA"/>
</dbReference>
<dbReference type="InterPro" id="IPR012677">
    <property type="entry name" value="Nucleotide-bd_a/b_plait_sf"/>
</dbReference>
<dbReference type="Pfam" id="PF00076">
    <property type="entry name" value="RRM_1"/>
    <property type="match status" value="1"/>
</dbReference>
<dbReference type="PANTHER" id="PTHR15481:SF0">
    <property type="entry name" value="LD23870P-RELATED"/>
    <property type="match status" value="1"/>
</dbReference>
<feature type="compositionally biased region" description="Basic residues" evidence="2">
    <location>
        <begin position="247"/>
        <end position="261"/>
    </location>
</feature>
<proteinExistence type="predicted"/>
<dbReference type="SUPFAM" id="SSF54928">
    <property type="entry name" value="RNA-binding domain, RBD"/>
    <property type="match status" value="1"/>
</dbReference>
<dbReference type="InterPro" id="IPR035979">
    <property type="entry name" value="RBD_domain_sf"/>
</dbReference>
<feature type="compositionally biased region" description="Low complexity" evidence="2">
    <location>
        <begin position="218"/>
        <end position="246"/>
    </location>
</feature>
<gene>
    <name evidence="4" type="ORF">GMARGA_LOCUS25575</name>
</gene>
<dbReference type="PANTHER" id="PTHR15481">
    <property type="entry name" value="RIBONUCLEIC ACID BINDING PROTEIN S1"/>
    <property type="match status" value="1"/>
</dbReference>
<feature type="domain" description="RRM" evidence="3">
    <location>
        <begin position="123"/>
        <end position="155"/>
    </location>
</feature>
<feature type="region of interest" description="Disordered" evidence="2">
    <location>
        <begin position="161"/>
        <end position="261"/>
    </location>
</feature>